<sequence length="290" mass="33804">MKILKITTLLLLVLFAKNGIAQTREESSKWLKENLPNVLKLNPEFYKDLEIRSVNDCDIVVAYNDNKNNNYVVTYATRDIDVGSTKDRKSFTYNDIDGALMRKNGILEHYFVDLLQIKDAYFDEVLMHMDKLSTYCKNNETLSWKAGNEKEAINWLESTFRKYAYTADSHFVSPRVQLINSCKVVFVCDYYESGFDWGESEKVGTVTETIYMDANEIAGNDNCFRSERKEIFHKYSHDKDKVYAESYRSVVGVKQAYPELHDNVLKTMKFLNQKCECGFICRLTERTNKE</sequence>
<dbReference type="EMBL" id="FRAM01000003">
    <property type="protein sequence ID" value="SHK55708.1"/>
    <property type="molecule type" value="Genomic_DNA"/>
</dbReference>
<proteinExistence type="predicted"/>
<keyword evidence="3" id="KW-1185">Reference proteome</keyword>
<evidence type="ECO:0000256" key="1">
    <source>
        <dbReference type="SAM" id="SignalP"/>
    </source>
</evidence>
<accession>A0A1M6TG05</accession>
<dbReference type="AlphaFoldDB" id="A0A1M6TG05"/>
<dbReference type="RefSeq" id="WP_072999191.1">
    <property type="nucleotide sequence ID" value="NZ_FRAM01000003.1"/>
</dbReference>
<dbReference type="STRING" id="216903.SAMN05444371_2843"/>
<gene>
    <name evidence="2" type="ORF">SAMN05444371_2843</name>
</gene>
<protein>
    <submittedName>
        <fullName evidence="2">Uncharacterized protein</fullName>
    </submittedName>
</protein>
<dbReference type="OrthoDB" id="9775180at2"/>
<name>A0A1M6TG05_9FLAO</name>
<dbReference type="Proteomes" id="UP000184498">
    <property type="component" value="Unassembled WGS sequence"/>
</dbReference>
<feature type="signal peptide" evidence="1">
    <location>
        <begin position="1"/>
        <end position="21"/>
    </location>
</feature>
<feature type="chain" id="PRO_5012703239" evidence="1">
    <location>
        <begin position="22"/>
        <end position="290"/>
    </location>
</feature>
<reference evidence="3" key="1">
    <citation type="submission" date="2016-11" db="EMBL/GenBank/DDBJ databases">
        <authorList>
            <person name="Varghese N."/>
            <person name="Submissions S."/>
        </authorList>
    </citation>
    <scope>NUCLEOTIDE SEQUENCE [LARGE SCALE GENOMIC DNA]</scope>
    <source>
        <strain evidence="3">DSM 18016</strain>
    </source>
</reference>
<organism evidence="2 3">
    <name type="scientific">Epilithonimonas mollis</name>
    <dbReference type="NCBI Taxonomy" id="216903"/>
    <lineage>
        <taxon>Bacteria</taxon>
        <taxon>Pseudomonadati</taxon>
        <taxon>Bacteroidota</taxon>
        <taxon>Flavobacteriia</taxon>
        <taxon>Flavobacteriales</taxon>
        <taxon>Weeksellaceae</taxon>
        <taxon>Chryseobacterium group</taxon>
        <taxon>Epilithonimonas</taxon>
    </lineage>
</organism>
<keyword evidence="1" id="KW-0732">Signal</keyword>
<evidence type="ECO:0000313" key="2">
    <source>
        <dbReference type="EMBL" id="SHK55708.1"/>
    </source>
</evidence>
<evidence type="ECO:0000313" key="3">
    <source>
        <dbReference type="Proteomes" id="UP000184498"/>
    </source>
</evidence>